<dbReference type="Proteomes" id="UP000815677">
    <property type="component" value="Unassembled WGS sequence"/>
</dbReference>
<feature type="compositionally biased region" description="Basic and acidic residues" evidence="1">
    <location>
        <begin position="36"/>
        <end position="49"/>
    </location>
</feature>
<feature type="chain" id="PRO_5045903909" evidence="2">
    <location>
        <begin position="17"/>
        <end position="80"/>
    </location>
</feature>
<reference evidence="3" key="1">
    <citation type="submission" date="2014-09" db="EMBL/GenBank/DDBJ databases">
        <title>Genome sequence of the luminous mushroom Mycena chlorophos for searching fungal bioluminescence genes.</title>
        <authorList>
            <person name="Tanaka Y."/>
            <person name="Kasuga D."/>
            <person name="Oba Y."/>
            <person name="Hase S."/>
            <person name="Sato K."/>
            <person name="Oba Y."/>
            <person name="Sakakibara Y."/>
        </authorList>
    </citation>
    <scope>NUCLEOTIDE SEQUENCE</scope>
</reference>
<evidence type="ECO:0000313" key="4">
    <source>
        <dbReference type="Proteomes" id="UP000815677"/>
    </source>
</evidence>
<feature type="signal peptide" evidence="2">
    <location>
        <begin position="1"/>
        <end position="16"/>
    </location>
</feature>
<evidence type="ECO:0000256" key="2">
    <source>
        <dbReference type="SAM" id="SignalP"/>
    </source>
</evidence>
<keyword evidence="4" id="KW-1185">Reference proteome</keyword>
<evidence type="ECO:0000256" key="1">
    <source>
        <dbReference type="SAM" id="MobiDB-lite"/>
    </source>
</evidence>
<keyword evidence="2" id="KW-0732">Signal</keyword>
<gene>
    <name evidence="3" type="ORF">MCHLO_02849</name>
</gene>
<name>A0ABQ0L269_MYCCL</name>
<proteinExistence type="predicted"/>
<sequence>MAKISWVILSTMTTWAATPSLESGSPVAVQGTSAEKNLRPETPATRRPDTLPAYDVDGANAETLRIRRIAAPPPLLTNGD</sequence>
<feature type="region of interest" description="Disordered" evidence="1">
    <location>
        <begin position="21"/>
        <end position="55"/>
    </location>
</feature>
<evidence type="ECO:0000313" key="3">
    <source>
        <dbReference type="EMBL" id="GAT45263.1"/>
    </source>
</evidence>
<organism evidence="3 4">
    <name type="scientific">Mycena chlorophos</name>
    <name type="common">Agaric fungus</name>
    <name type="synonym">Agaricus chlorophos</name>
    <dbReference type="NCBI Taxonomy" id="658473"/>
    <lineage>
        <taxon>Eukaryota</taxon>
        <taxon>Fungi</taxon>
        <taxon>Dikarya</taxon>
        <taxon>Basidiomycota</taxon>
        <taxon>Agaricomycotina</taxon>
        <taxon>Agaricomycetes</taxon>
        <taxon>Agaricomycetidae</taxon>
        <taxon>Agaricales</taxon>
        <taxon>Marasmiineae</taxon>
        <taxon>Mycenaceae</taxon>
        <taxon>Mycena</taxon>
    </lineage>
</organism>
<dbReference type="EMBL" id="DF841028">
    <property type="protein sequence ID" value="GAT45263.1"/>
    <property type="molecule type" value="Genomic_DNA"/>
</dbReference>
<protein>
    <submittedName>
        <fullName evidence="3">Uncharacterized protein</fullName>
    </submittedName>
</protein>
<accession>A0ABQ0L269</accession>